<accession>A0AAE0DZK6</accession>
<dbReference type="PANTHER" id="PTHR31286:SF167">
    <property type="entry name" value="OS09G0268800 PROTEIN"/>
    <property type="match status" value="1"/>
</dbReference>
<dbReference type="InterPro" id="IPR040256">
    <property type="entry name" value="At4g02000-like"/>
</dbReference>
<dbReference type="InterPro" id="IPR025836">
    <property type="entry name" value="Zn_knuckle_CX2CX4HX4C"/>
</dbReference>
<gene>
    <name evidence="2" type="ORF">Dsin_022235</name>
</gene>
<dbReference type="Proteomes" id="UP001281410">
    <property type="component" value="Unassembled WGS sequence"/>
</dbReference>
<feature type="domain" description="Zinc knuckle CX2CX4HX4C" evidence="1">
    <location>
        <begin position="23"/>
        <end position="70"/>
    </location>
</feature>
<evidence type="ECO:0000313" key="2">
    <source>
        <dbReference type="EMBL" id="KAK3198820.1"/>
    </source>
</evidence>
<sequence>MDVDGGAVGDCVGKFMRVRVRINIKKPLKRWLRVDVLGDGSETVMVLRYERLPNHCFKCGMVDHVTNVCANKEPLPVVNGVEKPSFGPWLKAVGTFRKTHHRQRLETFLHLAQPRNY</sequence>
<protein>
    <recommendedName>
        <fullName evidence="1">Zinc knuckle CX2CX4HX4C domain-containing protein</fullName>
    </recommendedName>
</protein>
<evidence type="ECO:0000259" key="1">
    <source>
        <dbReference type="Pfam" id="PF14392"/>
    </source>
</evidence>
<comment type="caution">
    <text evidence="2">The sequence shown here is derived from an EMBL/GenBank/DDBJ whole genome shotgun (WGS) entry which is preliminary data.</text>
</comment>
<dbReference type="EMBL" id="JANJYJ010000007">
    <property type="protein sequence ID" value="KAK3198820.1"/>
    <property type="molecule type" value="Genomic_DNA"/>
</dbReference>
<dbReference type="AlphaFoldDB" id="A0AAE0DZK6"/>
<proteinExistence type="predicted"/>
<reference evidence="2" key="1">
    <citation type="journal article" date="2023" name="Plant J.">
        <title>Genome sequences and population genomics provide insights into the demographic history, inbreeding, and mutation load of two 'living fossil' tree species of Dipteronia.</title>
        <authorList>
            <person name="Feng Y."/>
            <person name="Comes H.P."/>
            <person name="Chen J."/>
            <person name="Zhu S."/>
            <person name="Lu R."/>
            <person name="Zhang X."/>
            <person name="Li P."/>
            <person name="Qiu J."/>
            <person name="Olsen K.M."/>
            <person name="Qiu Y."/>
        </authorList>
    </citation>
    <scope>NUCLEOTIDE SEQUENCE</scope>
    <source>
        <strain evidence="2">NBL</strain>
    </source>
</reference>
<dbReference type="Pfam" id="PF14392">
    <property type="entry name" value="zf-CCHC_4"/>
    <property type="match status" value="1"/>
</dbReference>
<name>A0AAE0DZK6_9ROSI</name>
<evidence type="ECO:0000313" key="3">
    <source>
        <dbReference type="Proteomes" id="UP001281410"/>
    </source>
</evidence>
<organism evidence="2 3">
    <name type="scientific">Dipteronia sinensis</name>
    <dbReference type="NCBI Taxonomy" id="43782"/>
    <lineage>
        <taxon>Eukaryota</taxon>
        <taxon>Viridiplantae</taxon>
        <taxon>Streptophyta</taxon>
        <taxon>Embryophyta</taxon>
        <taxon>Tracheophyta</taxon>
        <taxon>Spermatophyta</taxon>
        <taxon>Magnoliopsida</taxon>
        <taxon>eudicotyledons</taxon>
        <taxon>Gunneridae</taxon>
        <taxon>Pentapetalae</taxon>
        <taxon>rosids</taxon>
        <taxon>malvids</taxon>
        <taxon>Sapindales</taxon>
        <taxon>Sapindaceae</taxon>
        <taxon>Hippocastanoideae</taxon>
        <taxon>Acereae</taxon>
        <taxon>Dipteronia</taxon>
    </lineage>
</organism>
<keyword evidence="3" id="KW-1185">Reference proteome</keyword>
<dbReference type="PANTHER" id="PTHR31286">
    <property type="entry name" value="GLYCINE-RICH CELL WALL STRUCTURAL PROTEIN 1.8-LIKE"/>
    <property type="match status" value="1"/>
</dbReference>